<dbReference type="Gene3D" id="1.10.135.10">
    <property type="entry name" value="ATP:guanido phosphotransferase, N-terminal domain"/>
    <property type="match status" value="1"/>
</dbReference>
<evidence type="ECO:0000256" key="3">
    <source>
        <dbReference type="ARBA" id="ARBA00022777"/>
    </source>
</evidence>
<evidence type="ECO:0000256" key="2">
    <source>
        <dbReference type="ARBA" id="ARBA00022741"/>
    </source>
</evidence>
<feature type="binding site" evidence="7">
    <location>
        <begin position="1163"/>
        <end position="1167"/>
    </location>
    <ligand>
        <name>ATP</name>
        <dbReference type="ChEBI" id="CHEBI:30616"/>
    </ligand>
</feature>
<feature type="compositionally biased region" description="Acidic residues" evidence="8">
    <location>
        <begin position="604"/>
        <end position="620"/>
    </location>
</feature>
<comment type="caution">
    <text evidence="11">The sequence shown here is derived from an EMBL/GenBank/DDBJ whole genome shotgun (WGS) entry which is preliminary data.</text>
</comment>
<evidence type="ECO:0000259" key="9">
    <source>
        <dbReference type="PROSITE" id="PS51509"/>
    </source>
</evidence>
<dbReference type="SMART" id="SM00248">
    <property type="entry name" value="ANK"/>
    <property type="match status" value="12"/>
</dbReference>
<feature type="compositionally biased region" description="Basic and acidic residues" evidence="8">
    <location>
        <begin position="645"/>
        <end position="659"/>
    </location>
</feature>
<dbReference type="PROSITE" id="PS51509">
    <property type="entry name" value="PHOSPHAGEN_KINASE_N"/>
    <property type="match status" value="1"/>
</dbReference>
<dbReference type="InterPro" id="IPR014746">
    <property type="entry name" value="Gln_synth/guanido_kin_cat_dom"/>
</dbReference>
<evidence type="ECO:0000313" key="11">
    <source>
        <dbReference type="EMBL" id="CAF4881874.1"/>
    </source>
</evidence>
<feature type="binding site" evidence="7">
    <location>
        <position position="1288"/>
    </location>
    <ligand>
        <name>ATP</name>
        <dbReference type="ChEBI" id="CHEBI:30616"/>
    </ligand>
</feature>
<dbReference type="Pfam" id="PF00217">
    <property type="entry name" value="ATP-gua_Ptrans"/>
    <property type="match status" value="1"/>
</dbReference>
<keyword evidence="5" id="KW-0040">ANK repeat</keyword>
<dbReference type="Gene3D" id="3.30.590.10">
    <property type="entry name" value="Glutamine synthetase/guanido kinase, catalytic domain"/>
    <property type="match status" value="1"/>
</dbReference>
<keyword evidence="2 7" id="KW-0547">Nucleotide-binding</keyword>
<dbReference type="PROSITE" id="PS51510">
    <property type="entry name" value="PHOSPHAGEN_KINASE_C"/>
    <property type="match status" value="1"/>
</dbReference>
<comment type="similarity">
    <text evidence="6">Belongs to the ATP:guanido phosphotransferase family.</text>
</comment>
<dbReference type="SUPFAM" id="SSF55931">
    <property type="entry name" value="Glutamine synthetase/guanido kinase"/>
    <property type="match status" value="1"/>
</dbReference>
<dbReference type="InterPro" id="IPR002110">
    <property type="entry name" value="Ankyrin_rpt"/>
</dbReference>
<reference evidence="11" key="1">
    <citation type="submission" date="2021-02" db="EMBL/GenBank/DDBJ databases">
        <authorList>
            <person name="Steward A R."/>
        </authorList>
    </citation>
    <scope>NUCLEOTIDE SEQUENCE</scope>
</reference>
<dbReference type="Pfam" id="PF02807">
    <property type="entry name" value="ATP-gua_PtransN"/>
    <property type="match status" value="1"/>
</dbReference>
<evidence type="ECO:0000256" key="8">
    <source>
        <dbReference type="SAM" id="MobiDB-lite"/>
    </source>
</evidence>
<comment type="caution">
    <text evidence="7">Lacks conserved residue(s) required for the propagation of feature annotation.</text>
</comment>
<evidence type="ECO:0008006" key="13">
    <source>
        <dbReference type="Google" id="ProtNLM"/>
    </source>
</evidence>
<feature type="region of interest" description="Disordered" evidence="8">
    <location>
        <begin position="1548"/>
        <end position="1567"/>
    </location>
</feature>
<dbReference type="Gene3D" id="1.25.40.20">
    <property type="entry name" value="Ankyrin repeat-containing domain"/>
    <property type="match status" value="5"/>
</dbReference>
<dbReference type="Gene3D" id="1.20.890.10">
    <property type="entry name" value="cAMP-dependent protein kinase regulatory subunit, dimerization-anchoring domain"/>
    <property type="match status" value="1"/>
</dbReference>
<dbReference type="Proteomes" id="UP000663880">
    <property type="component" value="Unassembled WGS sequence"/>
</dbReference>
<organism evidence="11 12">
    <name type="scientific">Pieris macdunnoughi</name>
    <dbReference type="NCBI Taxonomy" id="345717"/>
    <lineage>
        <taxon>Eukaryota</taxon>
        <taxon>Metazoa</taxon>
        <taxon>Ecdysozoa</taxon>
        <taxon>Arthropoda</taxon>
        <taxon>Hexapoda</taxon>
        <taxon>Insecta</taxon>
        <taxon>Pterygota</taxon>
        <taxon>Neoptera</taxon>
        <taxon>Endopterygota</taxon>
        <taxon>Lepidoptera</taxon>
        <taxon>Glossata</taxon>
        <taxon>Ditrysia</taxon>
        <taxon>Papilionoidea</taxon>
        <taxon>Pieridae</taxon>
        <taxon>Pierinae</taxon>
        <taxon>Pieris</taxon>
    </lineage>
</organism>
<dbReference type="Pfam" id="PF12796">
    <property type="entry name" value="Ank_2"/>
    <property type="match status" value="4"/>
</dbReference>
<dbReference type="SUPFAM" id="SSF48034">
    <property type="entry name" value="Guanido kinase N-terminal domain"/>
    <property type="match status" value="1"/>
</dbReference>
<dbReference type="InterPro" id="IPR022413">
    <property type="entry name" value="ATP-guanido_PTrfase_N"/>
</dbReference>
<feature type="domain" description="Phosphagen kinase C-terminal" evidence="10">
    <location>
        <begin position="1160"/>
        <end position="1412"/>
    </location>
</feature>
<sequence>MKSVKKLLSEKAEKKQGLYVHYSPPKALGAIPASDLRQWVRAGQEGKLERAVLNGQGRRLLSEAENLPLSRYLINLINKCETLHAAVETGSLLDLQELLESDYNRNKLSSCCDDAGVGLLHKAVYYNYTDIVEYLVKYYPHLVHQKDSEGRIALHYTAACRDEAQLSALLLGAGAARGARDAAGHTLAHYRTARTQLTLPVAVDMPTLPGMVIKRHNIRIWCHECDMGRLQRVIWEGQGSRLLSEVSSQPIVKKFLETVPYMMNTIKDIHNAVIQNDLENVIRLTSSPVPPQILSSKDPNNMTVFHKAAGLGHCGILNYIVERYPQGINEIDNEGRTPLHYAAIVKDDKHTFKTMIGFGADEGAVDNRNKTPAYYLNRPQEIDKRNLKVLPEAPRTPSSAYPASWDWKILDTDYTAELNKKPRRKNFKTSSENISSKNTLSESTENLNNMKNSSTHEMINSLPELNDKHETIEEEKINNITENIVLQENEQVSENVDHEACFVENQDYKENTSGDNKIEDTLKETSNGGSRPNSQNGLDRQNEHTNLEQPEEEENLENNIEQVNDLNTAITKSDPVFNSEVLNRESTPLPVLPASPIFKSTDNADTDDQINQEDNNEDESCTQLDIIENKNPENMPESTHSQEGNVEKHDDDHISKNDIEGNQPNDSFEDINVVQKEVEPDKLLNSNEATVNEIQNKMEYDHSDEEVTTVSDHEGNTKVDTIEDDDDVQVQDNTQTEHNDTYFQKELHKNGSVIRRNNGRNSQESLIEGIVSSEAEKDSQDASVIKGNSVHGDLLVIDNQIDPEVTELINTVNLEMLATLVLNGEGSRLIGRYSDNLELQAFLENVPSYMHKINKVHLAAKEGNIRELQAALDRRKFAIARDPISANGATPLHVATVFGKTNIIKYLGGRFPETLSAVDFEGRTALHYAAVLPDNGHYYNLLQQLGSNSKDLDDNGRSADDYYRNPSLLPFSQLLSDFGISDDEIKEMFSDQVPDDRVSSRRNLDMPEVLETLDRCYHLLTSAKSTRTPLSASSNKATPPLVLGRFLKKSIFESIKHRITKLDHDLFDVIWPAVKKIPETRNVIQTVEEDFPGGVTAPDYYVYDVFNEFLTPLIKDLHNINISYELPFHPPSDFIKNSSVLLTAACEPLVELNVDAHDEFVLSGNIECSRNVEGFELPLNIKIGKLESIERIITTILMNTEFSKVIEQLSSESDQKGGSYYTLNEVLEKPSEICALLAASGLLIALCEREEIDDFNRLHGKHWPYGRGVYLSDDKHVAVWINVHDHIRVVVSTPTDTPGEIGLAFSKLSYIMKYLHDKLDFVWHEKLGHLSSRPTFLGAGIRLSLIINFPGLSRDADNIKHLCAMRGLQYRETLSTGIARISNYQCLSVTETVCFNDFATATSNLLHLERDLSLQNSAQIATMLSNIFRRKRSINHASYGQLDIPIFQTEEGRYLAKSLGDPLIKGLTEVANVKPKDPIAFLATFLHNFPDHEKPQLGTQENTLITNEPPEYENQTAPDELKKPYSSIQSARNRPTGPIEVITVDPQLAASPDAPEVAPSSAERDEHGQSMLHFAAARTHTNNALFQLLQETDVSIGYRDELYRTARDISIQANVLENTGEIDRFVLHLAARGNTDKIMELLLQGYDHILDVVDEEGVPINEVISQRGDSEMSSLMASIPTFEESRERLHVAVRRGDLSEVREILSAEGGKTLARAQNSYGRTPLHVAVLAQNEEIVEYLAEIFPGLLKIGDNLERTPLHYAMGVEKMESLSRILTRAGAKRVLKDLKGRQPTYYYMNKSDILRLKEEEEMY</sequence>
<dbReference type="InterPro" id="IPR022414">
    <property type="entry name" value="ATP-guanido_PTrfase_cat"/>
</dbReference>
<evidence type="ECO:0000256" key="6">
    <source>
        <dbReference type="PROSITE-ProRule" id="PRU00842"/>
    </source>
</evidence>
<dbReference type="InterPro" id="IPR036770">
    <property type="entry name" value="Ankyrin_rpt-contain_sf"/>
</dbReference>
<dbReference type="GO" id="GO:0005524">
    <property type="term" value="F:ATP binding"/>
    <property type="evidence" value="ECO:0007669"/>
    <property type="project" value="UniProtKB-UniRule"/>
</dbReference>
<dbReference type="CDD" id="cd22966">
    <property type="entry name" value="DD_DYDC-like"/>
    <property type="match status" value="1"/>
</dbReference>
<evidence type="ECO:0000256" key="1">
    <source>
        <dbReference type="ARBA" id="ARBA00022679"/>
    </source>
</evidence>
<dbReference type="PROSITE" id="PS50297">
    <property type="entry name" value="ANK_REP_REGION"/>
    <property type="match status" value="3"/>
</dbReference>
<feature type="domain" description="Phosphagen kinase N-terminal" evidence="9">
    <location>
        <begin position="1022"/>
        <end position="1119"/>
    </location>
</feature>
<feature type="repeat" description="ANK" evidence="5">
    <location>
        <begin position="1720"/>
        <end position="1742"/>
    </location>
</feature>
<feature type="region of interest" description="Disordered" evidence="8">
    <location>
        <begin position="503"/>
        <end position="555"/>
    </location>
</feature>
<feature type="binding site" evidence="7">
    <location>
        <begin position="1342"/>
        <end position="1346"/>
    </location>
    <ligand>
        <name>ATP</name>
        <dbReference type="ChEBI" id="CHEBI:30616"/>
    </ligand>
</feature>
<evidence type="ECO:0000313" key="12">
    <source>
        <dbReference type="Proteomes" id="UP000663880"/>
    </source>
</evidence>
<feature type="region of interest" description="Disordered" evidence="8">
    <location>
        <begin position="592"/>
        <end position="667"/>
    </location>
</feature>
<evidence type="ECO:0000259" key="10">
    <source>
        <dbReference type="PROSITE" id="PS51510"/>
    </source>
</evidence>
<evidence type="ECO:0000256" key="5">
    <source>
        <dbReference type="PROSITE-ProRule" id="PRU00023"/>
    </source>
</evidence>
<keyword evidence="1 7" id="KW-0808">Transferase</keyword>
<dbReference type="Pfam" id="PF05186">
    <property type="entry name" value="Dpy-30"/>
    <property type="match status" value="1"/>
</dbReference>
<dbReference type="InterPro" id="IPR049630">
    <property type="entry name" value="DYDC-like_DD"/>
</dbReference>
<feature type="compositionally biased region" description="Basic and acidic residues" evidence="8">
    <location>
        <begin position="503"/>
        <end position="523"/>
    </location>
</feature>
<dbReference type="EMBL" id="CAJOBZ010000027">
    <property type="protein sequence ID" value="CAF4881874.1"/>
    <property type="molecule type" value="Genomic_DNA"/>
</dbReference>
<protein>
    <recommendedName>
        <fullName evidence="13">Arginine kinase</fullName>
    </recommendedName>
</protein>
<keyword evidence="4 7" id="KW-0067">ATP-binding</keyword>
<accession>A0A821TVE7</accession>
<feature type="repeat" description="ANK" evidence="5">
    <location>
        <begin position="887"/>
        <end position="907"/>
    </location>
</feature>
<keyword evidence="3 7" id="KW-0418">Kinase</keyword>
<feature type="compositionally biased region" description="Polar residues" evidence="8">
    <location>
        <begin position="428"/>
        <end position="451"/>
    </location>
</feature>
<feature type="binding site" evidence="7">
    <location>
        <begin position="1366"/>
        <end position="1371"/>
    </location>
    <ligand>
        <name>ATP</name>
        <dbReference type="ChEBI" id="CHEBI:30616"/>
    </ligand>
</feature>
<dbReference type="PANTHER" id="PTHR24172:SF4">
    <property type="entry name" value="ANK_REP_REGION DOMAIN-CONTAINING PROTEIN"/>
    <property type="match status" value="1"/>
</dbReference>
<dbReference type="InterPro" id="IPR036802">
    <property type="entry name" value="ATP-guanido_PTrfase_N_sf"/>
</dbReference>
<dbReference type="SUPFAM" id="SSF48403">
    <property type="entry name" value="Ankyrin repeat"/>
    <property type="match status" value="3"/>
</dbReference>
<feature type="repeat" description="ANK" evidence="5">
    <location>
        <begin position="334"/>
        <end position="367"/>
    </location>
</feature>
<dbReference type="GO" id="GO:0016301">
    <property type="term" value="F:kinase activity"/>
    <property type="evidence" value="ECO:0007669"/>
    <property type="project" value="UniProtKB-KW"/>
</dbReference>
<keyword evidence="12" id="KW-1185">Reference proteome</keyword>
<dbReference type="InterPro" id="IPR007858">
    <property type="entry name" value="Dpy-30_motif"/>
</dbReference>
<feature type="compositionally biased region" description="Polar residues" evidence="8">
    <location>
        <begin position="524"/>
        <end position="539"/>
    </location>
</feature>
<dbReference type="PROSITE" id="PS50088">
    <property type="entry name" value="ANK_REPEAT"/>
    <property type="match status" value="4"/>
</dbReference>
<feature type="region of interest" description="Disordered" evidence="8">
    <location>
        <begin position="425"/>
        <end position="451"/>
    </location>
</feature>
<dbReference type="PANTHER" id="PTHR24172">
    <property type="entry name" value="ANK_REP_REGION DOMAIN-CONTAINING PROTEIN"/>
    <property type="match status" value="1"/>
</dbReference>
<dbReference type="OrthoDB" id="432281at2759"/>
<feature type="repeat" description="ANK" evidence="5">
    <location>
        <begin position="1567"/>
        <end position="1601"/>
    </location>
</feature>
<evidence type="ECO:0000256" key="4">
    <source>
        <dbReference type="ARBA" id="ARBA00022840"/>
    </source>
</evidence>
<name>A0A821TVE7_9NEOP</name>
<gene>
    <name evidence="11" type="ORF">PMACD_LOCUS9686</name>
</gene>
<evidence type="ECO:0000256" key="7">
    <source>
        <dbReference type="PROSITE-ProRule" id="PRU00843"/>
    </source>
</evidence>
<proteinExistence type="inferred from homology"/>